<dbReference type="NCBIfam" id="TIGR00149">
    <property type="entry name" value="TIGR00149_YjbQ"/>
    <property type="match status" value="1"/>
</dbReference>
<name>A0AAD9LSN0_9STRA</name>
<comment type="caution">
    <text evidence="3">The sequence shown here is derived from an EMBL/GenBank/DDBJ whole genome shotgun (WGS) entry which is preliminary data.</text>
</comment>
<keyword evidence="4" id="KW-1185">Reference proteome</keyword>
<sequence>MGKSTEHNPAAEQEFPKMEQLLIQTADEAASCLKTLKKNLSEYDKRHGLLFLNTAKSYMRKDIRAAKDKASELKYVADQISKSETPSELQITTARSKIHEVSDVLLNLKKTARAYDRQNHLRNSSEERHSSPDFDKSESEGSWFSEDTNSDRSGNGITGKGDTVEAVVRSTVRHNFSGFSALKHQVSEAEDSLSPSFTDQFISTMNAMSNSLKGAANFEQQGKEKKRMMNMATWFQKEIVLTAPSRGFHLVTREVEKQVPELSRVKVGMANLFIKHTSASLSINENCDPDVRTDMEGAFNRIVPESWNKEFFRHTDEGDDDMPGHVKSTLIGASVNIPITNGKLNLGTWQGIYLCEHRDVGGWGSGHKRKVVVTIQGSTAITLLVKVIDSLPRWLYIGKKMQVIARTGTEYWQVFP</sequence>
<evidence type="ECO:0000313" key="3">
    <source>
        <dbReference type="EMBL" id="KAK1945697.1"/>
    </source>
</evidence>
<proteinExistence type="inferred from homology"/>
<protein>
    <submittedName>
        <fullName evidence="3">UPF0047 protein YjbQ</fullName>
    </submittedName>
</protein>
<dbReference type="Pfam" id="PF01894">
    <property type="entry name" value="YjbQ"/>
    <property type="match status" value="1"/>
</dbReference>
<accession>A0AAD9LSN0</accession>
<dbReference type="SUPFAM" id="SSF111038">
    <property type="entry name" value="YjbQ-like"/>
    <property type="match status" value="1"/>
</dbReference>
<evidence type="ECO:0000256" key="1">
    <source>
        <dbReference type="ARBA" id="ARBA00005534"/>
    </source>
</evidence>
<organism evidence="3 4">
    <name type="scientific">Phytophthora citrophthora</name>
    <dbReference type="NCBI Taxonomy" id="4793"/>
    <lineage>
        <taxon>Eukaryota</taxon>
        <taxon>Sar</taxon>
        <taxon>Stramenopiles</taxon>
        <taxon>Oomycota</taxon>
        <taxon>Peronosporomycetes</taxon>
        <taxon>Peronosporales</taxon>
        <taxon>Peronosporaceae</taxon>
        <taxon>Phytophthora</taxon>
    </lineage>
</organism>
<feature type="compositionally biased region" description="Basic and acidic residues" evidence="2">
    <location>
        <begin position="117"/>
        <end position="139"/>
    </location>
</feature>
<comment type="similarity">
    <text evidence="1">Belongs to the UPF0047 family.</text>
</comment>
<dbReference type="PANTHER" id="PTHR30615:SF8">
    <property type="entry name" value="UPF0047 PROTEIN C4A8.02C"/>
    <property type="match status" value="1"/>
</dbReference>
<reference evidence="3" key="1">
    <citation type="submission" date="2023-08" db="EMBL/GenBank/DDBJ databases">
        <title>Reference Genome Resource for the Citrus Pathogen Phytophthora citrophthora.</title>
        <authorList>
            <person name="Moller H."/>
            <person name="Coetzee B."/>
            <person name="Rose L.J."/>
            <person name="Van Niekerk J.M."/>
        </authorList>
    </citation>
    <scope>NUCLEOTIDE SEQUENCE</scope>
    <source>
        <strain evidence="3">STE-U-9442</strain>
    </source>
</reference>
<feature type="region of interest" description="Disordered" evidence="2">
    <location>
        <begin position="117"/>
        <end position="161"/>
    </location>
</feature>
<evidence type="ECO:0000313" key="4">
    <source>
        <dbReference type="Proteomes" id="UP001259832"/>
    </source>
</evidence>
<dbReference type="EMBL" id="JASMQC010000004">
    <property type="protein sequence ID" value="KAK1945697.1"/>
    <property type="molecule type" value="Genomic_DNA"/>
</dbReference>
<gene>
    <name evidence="3" type="ORF">P3T76_002745</name>
</gene>
<feature type="compositionally biased region" description="Polar residues" evidence="2">
    <location>
        <begin position="140"/>
        <end position="155"/>
    </location>
</feature>
<dbReference type="PROSITE" id="PS01314">
    <property type="entry name" value="UPF0047"/>
    <property type="match status" value="1"/>
</dbReference>
<dbReference type="PANTHER" id="PTHR30615">
    <property type="entry name" value="UNCHARACTERIZED PROTEIN YJBQ-RELATED"/>
    <property type="match status" value="1"/>
</dbReference>
<dbReference type="Gene3D" id="2.60.120.460">
    <property type="entry name" value="YjbQ-like"/>
    <property type="match status" value="1"/>
</dbReference>
<evidence type="ECO:0000256" key="2">
    <source>
        <dbReference type="SAM" id="MobiDB-lite"/>
    </source>
</evidence>
<dbReference type="InterPro" id="IPR001602">
    <property type="entry name" value="UPF0047_YjbQ-like"/>
</dbReference>
<dbReference type="AlphaFoldDB" id="A0AAD9LSN0"/>
<dbReference type="InterPro" id="IPR035917">
    <property type="entry name" value="YjbQ-like_sf"/>
</dbReference>
<dbReference type="Proteomes" id="UP001259832">
    <property type="component" value="Unassembled WGS sequence"/>
</dbReference>